<dbReference type="Pfam" id="PF13460">
    <property type="entry name" value="NAD_binding_10"/>
    <property type="match status" value="1"/>
</dbReference>
<dbReference type="Proteomes" id="UP000198727">
    <property type="component" value="Unassembled WGS sequence"/>
</dbReference>
<dbReference type="PANTHER" id="PTHR48079:SF6">
    <property type="entry name" value="NAD(P)-BINDING DOMAIN-CONTAINING PROTEIN-RELATED"/>
    <property type="match status" value="1"/>
</dbReference>
<dbReference type="PANTHER" id="PTHR48079">
    <property type="entry name" value="PROTEIN YEEZ"/>
    <property type="match status" value="1"/>
</dbReference>
<dbReference type="SUPFAM" id="SSF51735">
    <property type="entry name" value="NAD(P)-binding Rossmann-fold domains"/>
    <property type="match status" value="1"/>
</dbReference>
<evidence type="ECO:0000313" key="2">
    <source>
        <dbReference type="EMBL" id="SFQ02743.1"/>
    </source>
</evidence>
<dbReference type="EMBL" id="FOWW01000004">
    <property type="protein sequence ID" value="SFQ02743.1"/>
    <property type="molecule type" value="Genomic_DNA"/>
</dbReference>
<dbReference type="OrthoDB" id="9787292at2"/>
<reference evidence="3" key="1">
    <citation type="submission" date="2016-10" db="EMBL/GenBank/DDBJ databases">
        <authorList>
            <person name="Varghese N."/>
            <person name="Submissions S."/>
        </authorList>
    </citation>
    <scope>NUCLEOTIDE SEQUENCE [LARGE SCALE GENOMIC DNA]</scope>
    <source>
        <strain evidence="3">CGMCC 4.5579</strain>
    </source>
</reference>
<proteinExistence type="predicted"/>
<keyword evidence="3" id="KW-1185">Reference proteome</keyword>
<dbReference type="AlphaFoldDB" id="A0A1I5V5B3"/>
<accession>A0A1I5V5B3</accession>
<dbReference type="InterPro" id="IPR036291">
    <property type="entry name" value="NAD(P)-bd_dom_sf"/>
</dbReference>
<dbReference type="GO" id="GO:0005737">
    <property type="term" value="C:cytoplasm"/>
    <property type="evidence" value="ECO:0007669"/>
    <property type="project" value="TreeGrafter"/>
</dbReference>
<feature type="domain" description="NAD(P)-binding" evidence="1">
    <location>
        <begin position="7"/>
        <end position="165"/>
    </location>
</feature>
<dbReference type="RefSeq" id="WP_092530620.1">
    <property type="nucleotide sequence ID" value="NZ_FOWW01000004.1"/>
</dbReference>
<dbReference type="InterPro" id="IPR016040">
    <property type="entry name" value="NAD(P)-bd_dom"/>
</dbReference>
<gene>
    <name evidence="2" type="ORF">SAMN05421810_104240</name>
</gene>
<protein>
    <submittedName>
        <fullName evidence="2">Nucleoside-diphosphate-sugar epimerase</fullName>
    </submittedName>
</protein>
<sequence>MKVFVTGATGVLGRRAVPELVRAGHEVTAVARSADKAALLRGWDAEPVGVDLFDPAAVCAAVAGHDVVVNLATRIPPPSRAAFSRAWAEGSRLRSEASRNLVDAALAAGADRFVQESIAFIYPDSGDRWIDEDVPLDPPALGRANQAAEAQAARFTAAGGTGVVLRFGQFYAPEAVHTRYMLSMLRRRMPALPGPRDAYSPTVAAEDAGTAVAAALDVPAGTWNVCDDEPLTRAAFHRAVAEALGVRPPLGTGSLLFRLSGNTRFYLRSLRVANRRFTAASGWSPRYPDAASGWRALLADIPAKK</sequence>
<evidence type="ECO:0000313" key="3">
    <source>
        <dbReference type="Proteomes" id="UP000198727"/>
    </source>
</evidence>
<dbReference type="GO" id="GO:0004029">
    <property type="term" value="F:aldehyde dehydrogenase (NAD+) activity"/>
    <property type="evidence" value="ECO:0007669"/>
    <property type="project" value="TreeGrafter"/>
</dbReference>
<name>A0A1I5V5B3_9PSEU</name>
<dbReference type="STRING" id="587909.SAMN05421810_104240"/>
<evidence type="ECO:0000259" key="1">
    <source>
        <dbReference type="Pfam" id="PF13460"/>
    </source>
</evidence>
<dbReference type="InterPro" id="IPR051783">
    <property type="entry name" value="NAD(P)-dependent_oxidoreduct"/>
</dbReference>
<dbReference type="Gene3D" id="3.40.50.720">
    <property type="entry name" value="NAD(P)-binding Rossmann-like Domain"/>
    <property type="match status" value="1"/>
</dbReference>
<organism evidence="2 3">
    <name type="scientific">Amycolatopsis arida</name>
    <dbReference type="NCBI Taxonomy" id="587909"/>
    <lineage>
        <taxon>Bacteria</taxon>
        <taxon>Bacillati</taxon>
        <taxon>Actinomycetota</taxon>
        <taxon>Actinomycetes</taxon>
        <taxon>Pseudonocardiales</taxon>
        <taxon>Pseudonocardiaceae</taxon>
        <taxon>Amycolatopsis</taxon>
    </lineage>
</organism>